<feature type="compositionally biased region" description="Low complexity" evidence="5">
    <location>
        <begin position="43"/>
        <end position="61"/>
    </location>
</feature>
<dbReference type="InterPro" id="IPR002477">
    <property type="entry name" value="Peptidoglycan-bd-like"/>
</dbReference>
<evidence type="ECO:0000256" key="3">
    <source>
        <dbReference type="ARBA" id="ARBA00022801"/>
    </source>
</evidence>
<feature type="region of interest" description="Disordered" evidence="5">
    <location>
        <begin position="37"/>
        <end position="61"/>
    </location>
</feature>
<dbReference type="AlphaFoldDB" id="A0A2T2WK38"/>
<dbReference type="SUPFAM" id="SSF47090">
    <property type="entry name" value="PGBD-like"/>
    <property type="match status" value="1"/>
</dbReference>
<accession>A0A2T2WK38</accession>
<evidence type="ECO:0000313" key="9">
    <source>
        <dbReference type="Proteomes" id="UP000241848"/>
    </source>
</evidence>
<evidence type="ECO:0000256" key="4">
    <source>
        <dbReference type="ARBA" id="ARBA00022807"/>
    </source>
</evidence>
<feature type="signal peptide" evidence="6">
    <location>
        <begin position="1"/>
        <end position="19"/>
    </location>
</feature>
<dbReference type="GO" id="GO:0008234">
    <property type="term" value="F:cysteine-type peptidase activity"/>
    <property type="evidence" value="ECO:0007669"/>
    <property type="project" value="UniProtKB-KW"/>
</dbReference>
<dbReference type="Pfam" id="PF01471">
    <property type="entry name" value="PG_binding_1"/>
    <property type="match status" value="1"/>
</dbReference>
<feature type="chain" id="PRO_5039442173" evidence="6">
    <location>
        <begin position="20"/>
        <end position="396"/>
    </location>
</feature>
<dbReference type="Gene3D" id="3.90.1720.10">
    <property type="entry name" value="endopeptidase domain like (from Nostoc punctiforme)"/>
    <property type="match status" value="1"/>
</dbReference>
<proteinExistence type="inferred from homology"/>
<dbReference type="Proteomes" id="UP000241848">
    <property type="component" value="Unassembled WGS sequence"/>
</dbReference>
<dbReference type="InterPro" id="IPR038765">
    <property type="entry name" value="Papain-like_cys_pep_sf"/>
</dbReference>
<dbReference type="InterPro" id="IPR036365">
    <property type="entry name" value="PGBD-like_sf"/>
</dbReference>
<dbReference type="GO" id="GO:0006508">
    <property type="term" value="P:proteolysis"/>
    <property type="evidence" value="ECO:0007669"/>
    <property type="project" value="UniProtKB-KW"/>
</dbReference>
<sequence>MSAALAALVVFGVPTISQAAQAQQHPLVHADHRRGHTNVDQASGSRGSDGSLDLGSHPSLSPSITPFGDRYGLAQDEVFKLLATGKLSATAGVPETKSTGASPFLLSPQFNGRAAVHGLHGPLNYRGDNVRSPDQVGSVTRAKMRHSQSSRRLSHNSWALGVPNSIQVASATASPKMEAPPPKYPPGYLHEGDVGASVRILQHDLTVLGYPTGGVDGIFGTLTLRAVQTFQRDQGLPAYGLVGSLTWGAIHRLLTQKRAQAPVNLSNRGSVSATAGAVIGLALKYLGYPYVYGGNTPSTGFDCSGFVQWVYAQVGISLPRTTFTQWNVGTHVSYDQLQPGDLVFFTTEGVFANHVGIYLGNGEFISATEPGKGVMIQSLNLPFFAQAYDGAVQVIP</sequence>
<dbReference type="PROSITE" id="PS51935">
    <property type="entry name" value="NLPC_P60"/>
    <property type="match status" value="1"/>
</dbReference>
<gene>
    <name evidence="8" type="ORF">C7B45_06015</name>
</gene>
<protein>
    <submittedName>
        <fullName evidence="8">Hydrolase Nlp/P60</fullName>
    </submittedName>
</protein>
<dbReference type="InterPro" id="IPR036366">
    <property type="entry name" value="PGBDSf"/>
</dbReference>
<dbReference type="Pfam" id="PF00877">
    <property type="entry name" value="NLPC_P60"/>
    <property type="match status" value="1"/>
</dbReference>
<reference evidence="8 9" key="1">
    <citation type="journal article" date="2014" name="BMC Genomics">
        <title>Comparison of environmental and isolate Sulfobacillus genomes reveals diverse carbon, sulfur, nitrogen, and hydrogen metabolisms.</title>
        <authorList>
            <person name="Justice N.B."/>
            <person name="Norman A."/>
            <person name="Brown C.T."/>
            <person name="Singh A."/>
            <person name="Thomas B.C."/>
            <person name="Banfield J.F."/>
        </authorList>
    </citation>
    <scope>NUCLEOTIDE SEQUENCE [LARGE SCALE GENOMIC DNA]</scope>
    <source>
        <strain evidence="8">AMDSBA3</strain>
    </source>
</reference>
<evidence type="ECO:0000313" key="8">
    <source>
        <dbReference type="EMBL" id="PSR22609.1"/>
    </source>
</evidence>
<dbReference type="Gene3D" id="1.10.101.10">
    <property type="entry name" value="PGBD-like superfamily/PGBD"/>
    <property type="match status" value="1"/>
</dbReference>
<evidence type="ECO:0000259" key="7">
    <source>
        <dbReference type="PROSITE" id="PS51935"/>
    </source>
</evidence>
<dbReference type="InterPro" id="IPR000064">
    <property type="entry name" value="NLP_P60_dom"/>
</dbReference>
<evidence type="ECO:0000256" key="6">
    <source>
        <dbReference type="SAM" id="SignalP"/>
    </source>
</evidence>
<evidence type="ECO:0000256" key="1">
    <source>
        <dbReference type="ARBA" id="ARBA00007074"/>
    </source>
</evidence>
<name>A0A2T2WK38_9FIRM</name>
<dbReference type="PANTHER" id="PTHR47053:SF1">
    <property type="entry name" value="MUREIN DD-ENDOPEPTIDASE MEPH-RELATED"/>
    <property type="match status" value="1"/>
</dbReference>
<comment type="caution">
    <text evidence="8">The sequence shown here is derived from an EMBL/GenBank/DDBJ whole genome shotgun (WGS) entry which is preliminary data.</text>
</comment>
<dbReference type="InterPro" id="IPR051202">
    <property type="entry name" value="Peptidase_C40"/>
</dbReference>
<organism evidence="8 9">
    <name type="scientific">Sulfobacillus acidophilus</name>
    <dbReference type="NCBI Taxonomy" id="53633"/>
    <lineage>
        <taxon>Bacteria</taxon>
        <taxon>Bacillati</taxon>
        <taxon>Bacillota</taxon>
        <taxon>Clostridia</taxon>
        <taxon>Eubacteriales</taxon>
        <taxon>Clostridiales Family XVII. Incertae Sedis</taxon>
        <taxon>Sulfobacillus</taxon>
    </lineage>
</organism>
<keyword evidence="4" id="KW-0788">Thiol protease</keyword>
<evidence type="ECO:0000256" key="2">
    <source>
        <dbReference type="ARBA" id="ARBA00022670"/>
    </source>
</evidence>
<dbReference type="PANTHER" id="PTHR47053">
    <property type="entry name" value="MUREIN DD-ENDOPEPTIDASE MEPH-RELATED"/>
    <property type="match status" value="1"/>
</dbReference>
<keyword evidence="6" id="KW-0732">Signal</keyword>
<keyword evidence="2" id="KW-0645">Protease</keyword>
<dbReference type="SUPFAM" id="SSF54001">
    <property type="entry name" value="Cysteine proteinases"/>
    <property type="match status" value="1"/>
</dbReference>
<keyword evidence="3 8" id="KW-0378">Hydrolase</keyword>
<dbReference type="EMBL" id="PXYV01000014">
    <property type="protein sequence ID" value="PSR22609.1"/>
    <property type="molecule type" value="Genomic_DNA"/>
</dbReference>
<evidence type="ECO:0000256" key="5">
    <source>
        <dbReference type="SAM" id="MobiDB-lite"/>
    </source>
</evidence>
<comment type="similarity">
    <text evidence="1">Belongs to the peptidase C40 family.</text>
</comment>
<feature type="domain" description="NlpC/P60" evidence="7">
    <location>
        <begin position="272"/>
        <end position="395"/>
    </location>
</feature>